<dbReference type="InterPro" id="IPR008883">
    <property type="entry name" value="UEV_N"/>
</dbReference>
<evidence type="ECO:0000313" key="4">
    <source>
        <dbReference type="Proteomes" id="UP001057375"/>
    </source>
</evidence>
<keyword evidence="4" id="KW-1185">Reference proteome</keyword>
<dbReference type="InterPro" id="IPR016135">
    <property type="entry name" value="UBQ-conjugating_enzyme/RWD"/>
</dbReference>
<feature type="region of interest" description="Disordered" evidence="1">
    <location>
        <begin position="179"/>
        <end position="215"/>
    </location>
</feature>
<dbReference type="EMBL" id="BQXS01010893">
    <property type="protein sequence ID" value="GKT34966.1"/>
    <property type="molecule type" value="Genomic_DNA"/>
</dbReference>
<dbReference type="Proteomes" id="UP001057375">
    <property type="component" value="Unassembled WGS sequence"/>
</dbReference>
<dbReference type="Gene3D" id="3.10.110.10">
    <property type="entry name" value="Ubiquitin Conjugating Enzyme"/>
    <property type="match status" value="1"/>
</dbReference>
<feature type="domain" description="UEV" evidence="2">
    <location>
        <begin position="1"/>
        <end position="118"/>
    </location>
</feature>
<comment type="caution">
    <text evidence="3">The sequence shown here is derived from an EMBL/GenBank/DDBJ whole genome shotgun (WGS) entry which is preliminary data.</text>
</comment>
<organism evidence="3 4">
    <name type="scientific">Aduncisulcus paluster</name>
    <dbReference type="NCBI Taxonomy" id="2918883"/>
    <lineage>
        <taxon>Eukaryota</taxon>
        <taxon>Metamonada</taxon>
        <taxon>Carpediemonas-like organisms</taxon>
        <taxon>Aduncisulcus</taxon>
    </lineage>
</organism>
<feature type="compositionally biased region" description="Low complexity" evidence="1">
    <location>
        <begin position="199"/>
        <end position="212"/>
    </location>
</feature>
<evidence type="ECO:0000259" key="2">
    <source>
        <dbReference type="PROSITE" id="PS51322"/>
    </source>
</evidence>
<protein>
    <recommendedName>
        <fullName evidence="2">UEV domain-containing protein</fullName>
    </recommendedName>
</protein>
<name>A0ABQ5KSI1_9EUKA</name>
<gene>
    <name evidence="3" type="ORF">ADUPG1_008223</name>
</gene>
<dbReference type="CDD" id="cd11685">
    <property type="entry name" value="UEV_TSG101-like"/>
    <property type="match status" value="1"/>
</dbReference>
<evidence type="ECO:0000313" key="3">
    <source>
        <dbReference type="EMBL" id="GKT34966.1"/>
    </source>
</evidence>
<dbReference type="PROSITE" id="PS51322">
    <property type="entry name" value="UEV"/>
    <property type="match status" value="1"/>
</dbReference>
<proteinExistence type="predicted"/>
<dbReference type="Pfam" id="PF05743">
    <property type="entry name" value="UEV"/>
    <property type="match status" value="1"/>
</dbReference>
<accession>A0ABQ5KSI1</accession>
<feature type="compositionally biased region" description="Basic and acidic residues" evidence="1">
    <location>
        <begin position="185"/>
        <end position="198"/>
    </location>
</feature>
<reference evidence="3" key="1">
    <citation type="submission" date="2022-03" db="EMBL/GenBank/DDBJ databases">
        <title>Draft genome sequence of Aduncisulcus paluster, a free-living microaerophilic Fornicata.</title>
        <authorList>
            <person name="Yuyama I."/>
            <person name="Kume K."/>
            <person name="Tamura T."/>
            <person name="Inagaki Y."/>
            <person name="Hashimoto T."/>
        </authorList>
    </citation>
    <scope>NUCLEOTIDE SEQUENCE</scope>
    <source>
        <strain evidence="3">NY0171</strain>
    </source>
</reference>
<dbReference type="SUPFAM" id="SSF54495">
    <property type="entry name" value="UBC-like"/>
    <property type="match status" value="1"/>
</dbReference>
<sequence>MLRSLRRPPVSATDPPKDIVIAIQGFITTNYDGKDSHYPVVIFFDYDFPNSPPLIYSVDGGGLQNSPSTFHDSTGYIHTPLLSKWRINRTKAPELTLLSVIDEICHHFSSTPLLVKQQSISDHDRKMALEYDAKRPLLDQVGETFKPFYVSAKQFAQVEDDDDYDPIYSDYGPSDKIYSDYCPESEGHGETKPKKNEIETLPSLSSSSTSIPSPKPSELHVLRFILAQKLSKDISRLSECVGRAKEQCLRRQLELYDYTGTSPLDCSSLRPYHDYLKKKHESLQSDIIQSKTRESIKKELKDSFHKSYSSFVDSCCDEYNALLDDMCDALPEVVLSAKSACAIRDVSMLPSFDQVVSVLTVLLPEDKVEETVGMPVVTELQNIIFQFDRESKERMRILVASILELETPTGLDLFPFMPPLDSWKDDIHIPGASYGTVHTASYRKGDSKFIIYDME</sequence>
<evidence type="ECO:0000256" key="1">
    <source>
        <dbReference type="SAM" id="MobiDB-lite"/>
    </source>
</evidence>